<dbReference type="RefSeq" id="WP_203780062.1">
    <property type="nucleotide sequence ID" value="NZ_BOMV01000007.1"/>
</dbReference>
<keyword evidence="3" id="KW-1185">Reference proteome</keyword>
<keyword evidence="1" id="KW-0472">Membrane</keyword>
<name>A0A919JUQ3_9ACTN</name>
<gene>
    <name evidence="2" type="ORF">Ari01nite_12320</name>
</gene>
<evidence type="ECO:0000313" key="2">
    <source>
        <dbReference type="EMBL" id="GIE93767.1"/>
    </source>
</evidence>
<feature type="transmembrane region" description="Helical" evidence="1">
    <location>
        <begin position="84"/>
        <end position="103"/>
    </location>
</feature>
<keyword evidence="1" id="KW-0812">Transmembrane</keyword>
<feature type="transmembrane region" description="Helical" evidence="1">
    <location>
        <begin position="43"/>
        <end position="63"/>
    </location>
</feature>
<reference evidence="2" key="1">
    <citation type="submission" date="2021-01" db="EMBL/GenBank/DDBJ databases">
        <title>Whole genome shotgun sequence of Actinoplanes rishiriensis NBRC 108556.</title>
        <authorList>
            <person name="Komaki H."/>
            <person name="Tamura T."/>
        </authorList>
    </citation>
    <scope>NUCLEOTIDE SEQUENCE</scope>
    <source>
        <strain evidence="2">NBRC 108556</strain>
    </source>
</reference>
<evidence type="ECO:0000313" key="3">
    <source>
        <dbReference type="Proteomes" id="UP000636960"/>
    </source>
</evidence>
<dbReference type="Proteomes" id="UP000636960">
    <property type="component" value="Unassembled WGS sequence"/>
</dbReference>
<accession>A0A919JUQ3</accession>
<feature type="transmembrane region" description="Helical" evidence="1">
    <location>
        <begin position="14"/>
        <end position="37"/>
    </location>
</feature>
<feature type="transmembrane region" description="Helical" evidence="1">
    <location>
        <begin position="109"/>
        <end position="127"/>
    </location>
</feature>
<keyword evidence="1" id="KW-1133">Transmembrane helix</keyword>
<comment type="caution">
    <text evidence="2">The sequence shown here is derived from an EMBL/GenBank/DDBJ whole genome shotgun (WGS) entry which is preliminary data.</text>
</comment>
<protein>
    <submittedName>
        <fullName evidence="2">Uncharacterized protein</fullName>
    </submittedName>
</protein>
<dbReference type="AlphaFoldDB" id="A0A919JUQ3"/>
<evidence type="ECO:0000256" key="1">
    <source>
        <dbReference type="SAM" id="Phobius"/>
    </source>
</evidence>
<sequence>MASGVRELTGRESLLVWAGVVVWVGGISGAVLLVVLAEAVPTWAAATLAAVATGGLMLTAAVVGRSALRRDGLERTVNVEASALAFWITMGGVLTYGIVDAFADVPRLLAPWVLFFGLVSWSVAQAARLNRYR</sequence>
<dbReference type="EMBL" id="BOMV01000007">
    <property type="protein sequence ID" value="GIE93767.1"/>
    <property type="molecule type" value="Genomic_DNA"/>
</dbReference>
<proteinExistence type="predicted"/>
<organism evidence="2 3">
    <name type="scientific">Paractinoplanes rishiriensis</name>
    <dbReference type="NCBI Taxonomy" id="1050105"/>
    <lineage>
        <taxon>Bacteria</taxon>
        <taxon>Bacillati</taxon>
        <taxon>Actinomycetota</taxon>
        <taxon>Actinomycetes</taxon>
        <taxon>Micromonosporales</taxon>
        <taxon>Micromonosporaceae</taxon>
        <taxon>Paractinoplanes</taxon>
    </lineage>
</organism>